<name>A0AA43Q9N5_9GAMM</name>
<dbReference type="AlphaFoldDB" id="A0AA43Q9N5"/>
<keyword evidence="2" id="KW-1185">Reference proteome</keyword>
<gene>
    <name evidence="1" type="ORF">PSU93_14360</name>
</gene>
<dbReference type="Proteomes" id="UP001160519">
    <property type="component" value="Unassembled WGS sequence"/>
</dbReference>
<evidence type="ECO:0000313" key="2">
    <source>
        <dbReference type="Proteomes" id="UP001160519"/>
    </source>
</evidence>
<accession>A0AA43Q9N5</accession>
<evidence type="ECO:0000313" key="1">
    <source>
        <dbReference type="EMBL" id="MDI1232324.1"/>
    </source>
</evidence>
<reference evidence="1" key="1">
    <citation type="submission" date="2023-01" db="EMBL/GenBank/DDBJ databases">
        <title>Biogeochemical cycle of methane in antarctic sediments.</title>
        <authorList>
            <person name="Roldan D.M."/>
            <person name="Menes R.J."/>
        </authorList>
    </citation>
    <scope>NUCLEOTIDE SEQUENCE [LARGE SCALE GENOMIC DNA]</scope>
    <source>
        <strain evidence="1">K-2018 MAG008</strain>
    </source>
</reference>
<sequence>MKFSPCIDKCTYEGTHCEGCGRTHVEIAATKKIVMAIVNFAQEQEYENIDDFVNAVGQSALKKLNKAAAEK</sequence>
<proteinExistence type="predicted"/>
<comment type="caution">
    <text evidence="1">The sequence shown here is derived from an EMBL/GenBank/DDBJ whole genome shotgun (WGS) entry which is preliminary data.</text>
</comment>
<dbReference type="EMBL" id="JAQSDF010000076">
    <property type="protein sequence ID" value="MDI1232324.1"/>
    <property type="molecule type" value="Genomic_DNA"/>
</dbReference>
<dbReference type="Pfam" id="PF06945">
    <property type="entry name" value="DUF1289"/>
    <property type="match status" value="1"/>
</dbReference>
<protein>
    <submittedName>
        <fullName evidence="1">DUF1289 domain-containing protein</fullName>
    </submittedName>
</protein>
<dbReference type="InterPro" id="IPR010710">
    <property type="entry name" value="DUF1289"/>
</dbReference>
<organism evidence="1 2">
    <name type="scientific">Candidatus Methylobacter titanis</name>
    <dbReference type="NCBI Taxonomy" id="3053457"/>
    <lineage>
        <taxon>Bacteria</taxon>
        <taxon>Pseudomonadati</taxon>
        <taxon>Pseudomonadota</taxon>
        <taxon>Gammaproteobacteria</taxon>
        <taxon>Methylococcales</taxon>
        <taxon>Methylococcaceae</taxon>
        <taxon>Methylobacter</taxon>
    </lineage>
</organism>